<evidence type="ECO:0000256" key="2">
    <source>
        <dbReference type="SAM" id="Phobius"/>
    </source>
</evidence>
<dbReference type="Proteomes" id="UP001497522">
    <property type="component" value="Chromosome 2"/>
</dbReference>
<evidence type="ECO:0000313" key="4">
    <source>
        <dbReference type="Proteomes" id="UP001497522"/>
    </source>
</evidence>
<organism evidence="3 4">
    <name type="scientific">Sphagnum jensenii</name>
    <dbReference type="NCBI Taxonomy" id="128206"/>
    <lineage>
        <taxon>Eukaryota</taxon>
        <taxon>Viridiplantae</taxon>
        <taxon>Streptophyta</taxon>
        <taxon>Embryophyta</taxon>
        <taxon>Bryophyta</taxon>
        <taxon>Sphagnophytina</taxon>
        <taxon>Sphagnopsida</taxon>
        <taxon>Sphagnales</taxon>
        <taxon>Sphagnaceae</taxon>
        <taxon>Sphagnum</taxon>
    </lineage>
</organism>
<protein>
    <submittedName>
        <fullName evidence="3">Uncharacterized protein</fullName>
    </submittedName>
</protein>
<evidence type="ECO:0000256" key="1">
    <source>
        <dbReference type="SAM" id="MobiDB-lite"/>
    </source>
</evidence>
<name>A0ABP1B9I3_9BRYO</name>
<accession>A0ABP1B9I3</accession>
<feature type="region of interest" description="Disordered" evidence="1">
    <location>
        <begin position="87"/>
        <end position="106"/>
    </location>
</feature>
<gene>
    <name evidence="3" type="ORF">CSSPJE1EN2_LOCUS14437</name>
</gene>
<keyword evidence="2" id="KW-0472">Membrane</keyword>
<dbReference type="Pfam" id="PF11460">
    <property type="entry name" value="DUF3007"/>
    <property type="match status" value="1"/>
</dbReference>
<dbReference type="InterPro" id="IPR021562">
    <property type="entry name" value="DUF3007"/>
</dbReference>
<dbReference type="PANTHER" id="PTHR35734:SF1">
    <property type="entry name" value="OS01G0805200 PROTEIN"/>
    <property type="match status" value="1"/>
</dbReference>
<proteinExistence type="predicted"/>
<feature type="transmembrane region" description="Helical" evidence="2">
    <location>
        <begin position="151"/>
        <end position="171"/>
    </location>
</feature>
<keyword evidence="4" id="KW-1185">Reference proteome</keyword>
<feature type="compositionally biased region" description="Polar residues" evidence="1">
    <location>
        <begin position="97"/>
        <end position="106"/>
    </location>
</feature>
<keyword evidence="2" id="KW-0812">Transmembrane</keyword>
<keyword evidence="2" id="KW-1133">Transmembrane helix</keyword>
<dbReference type="PANTHER" id="PTHR35734">
    <property type="entry name" value="OS01G0805200 PROTEIN"/>
    <property type="match status" value="1"/>
</dbReference>
<dbReference type="EMBL" id="OZ023703">
    <property type="protein sequence ID" value="CAK9871840.1"/>
    <property type="molecule type" value="Genomic_DNA"/>
</dbReference>
<feature type="transmembrane region" description="Helical" evidence="2">
    <location>
        <begin position="121"/>
        <end position="139"/>
    </location>
</feature>
<reference evidence="3 4" key="1">
    <citation type="submission" date="2024-03" db="EMBL/GenBank/DDBJ databases">
        <authorList>
            <consortium name="ELIXIR-Norway"/>
            <consortium name="Elixir Norway"/>
        </authorList>
    </citation>
    <scope>NUCLEOTIDE SEQUENCE [LARGE SCALE GENOMIC DNA]</scope>
</reference>
<sequence>MAALSCCVGLSAASSWAPAFSSSSHGSDARSSSSQLTAAAAAVIMRNSQMSMLAPCSRISCADSFHGLSSLKRIQIGLLQRSSFSMQQRRKGLPTPSCESISNNSSDTKEKVPFGYTRKDVLLIGVGLTVFGVGLKFGLEAFGVDSLRAGNVVQIVMVAGLTIGWISSYIFRVSTKDMTYAKQLKDYENKVMEKRLEELPEAELETLLAQIEEEKIRIQEKRDKKMSS</sequence>
<evidence type="ECO:0000313" key="3">
    <source>
        <dbReference type="EMBL" id="CAK9871840.1"/>
    </source>
</evidence>